<keyword evidence="21" id="KW-0539">Nucleus</keyword>
<dbReference type="Gene3D" id="3.30.200.20">
    <property type="entry name" value="Phosphorylase Kinase, domain 1"/>
    <property type="match status" value="1"/>
</dbReference>
<evidence type="ECO:0000256" key="18">
    <source>
        <dbReference type="ARBA" id="ARBA00022989"/>
    </source>
</evidence>
<evidence type="ECO:0000256" key="19">
    <source>
        <dbReference type="ARBA" id="ARBA00023065"/>
    </source>
</evidence>
<evidence type="ECO:0000259" key="34">
    <source>
        <dbReference type="PROSITE" id="PS51158"/>
    </source>
</evidence>
<dbReference type="Pfam" id="PF18139">
    <property type="entry name" value="LSDAT_euk"/>
    <property type="match status" value="1"/>
</dbReference>
<evidence type="ECO:0000256" key="15">
    <source>
        <dbReference type="ARBA" id="ARBA00022833"/>
    </source>
</evidence>
<keyword evidence="17 30" id="KW-0067">ATP-binding</keyword>
<keyword evidence="22" id="KW-0407">Ion channel</keyword>
<keyword evidence="36" id="KW-1185">Reference proteome</keyword>
<name>A0A851ZFX3_CALOR</name>
<feature type="transmembrane region" description="Helical" evidence="33">
    <location>
        <begin position="1554"/>
        <end position="1572"/>
    </location>
</feature>
<comment type="caution">
    <text evidence="35">The sequence shown here is derived from an EMBL/GenBank/DDBJ whole genome shotgun (WGS) entry which is preliminary data.</text>
</comment>
<feature type="binding site" evidence="31">
    <location>
        <position position="1780"/>
    </location>
    <ligand>
        <name>Zn(2+)</name>
        <dbReference type="ChEBI" id="CHEBI:29105"/>
    </ligand>
</feature>
<dbReference type="GO" id="GO:0005262">
    <property type="term" value="F:calcium channel activity"/>
    <property type="evidence" value="ECO:0007669"/>
    <property type="project" value="UniProtKB-KW"/>
</dbReference>
<evidence type="ECO:0000256" key="25">
    <source>
        <dbReference type="ARBA" id="ARBA00034634"/>
    </source>
</evidence>
<dbReference type="CDD" id="cd16971">
    <property type="entry name" value="Alpha_kinase_ChaK1_TRMP7"/>
    <property type="match status" value="1"/>
</dbReference>
<keyword evidence="11 33" id="KW-0812">Transmembrane</keyword>
<feature type="non-terminal residue" evidence="35">
    <location>
        <position position="1892"/>
    </location>
</feature>
<dbReference type="InterPro" id="IPR050927">
    <property type="entry name" value="TRPM"/>
</dbReference>
<dbReference type="PROSITE" id="PS51158">
    <property type="entry name" value="ALPHA_KINASE"/>
    <property type="match status" value="1"/>
</dbReference>
<dbReference type="FunFam" id="1.20.5.1010:FF:000002">
    <property type="entry name" value="Transient receptor potential cation channel subfamily M member 7"/>
    <property type="match status" value="1"/>
</dbReference>
<evidence type="ECO:0000256" key="4">
    <source>
        <dbReference type="ARBA" id="ARBA00022448"/>
    </source>
</evidence>
<keyword evidence="5" id="KW-1003">Cell membrane</keyword>
<proteinExistence type="inferred from homology"/>
<keyword evidence="4" id="KW-0813">Transport</keyword>
<evidence type="ECO:0000256" key="24">
    <source>
        <dbReference type="ARBA" id="ARBA00034269"/>
    </source>
</evidence>
<evidence type="ECO:0000256" key="29">
    <source>
        <dbReference type="PIRSR" id="PIRSR629601-1"/>
    </source>
</evidence>
<feature type="region of interest" description="Disordered" evidence="32">
    <location>
        <begin position="541"/>
        <end position="574"/>
    </location>
</feature>
<dbReference type="GO" id="GO:0046872">
    <property type="term" value="F:metal ion binding"/>
    <property type="evidence" value="ECO:0007669"/>
    <property type="project" value="UniProtKB-KW"/>
</dbReference>
<evidence type="ECO:0000256" key="30">
    <source>
        <dbReference type="PIRSR" id="PIRSR629601-2"/>
    </source>
</evidence>
<dbReference type="Pfam" id="PF25508">
    <property type="entry name" value="TRPM2"/>
    <property type="match status" value="2"/>
</dbReference>
<comment type="catalytic activity">
    <reaction evidence="25">
        <text>Zn(2+)(in) = Zn(2+)(out)</text>
        <dbReference type="Rhea" id="RHEA:29351"/>
        <dbReference type="ChEBI" id="CHEBI:29105"/>
    </reaction>
</comment>
<dbReference type="InterPro" id="IPR029601">
    <property type="entry name" value="TRPM7_a-kinase_dom"/>
</dbReference>
<dbReference type="InterPro" id="IPR057366">
    <property type="entry name" value="TRPM-like"/>
</dbReference>
<dbReference type="SUPFAM" id="SSF56112">
    <property type="entry name" value="Protein kinase-like (PK-like)"/>
    <property type="match status" value="1"/>
</dbReference>
<keyword evidence="15 31" id="KW-0862">Zinc</keyword>
<evidence type="ECO:0000256" key="10">
    <source>
        <dbReference type="ARBA" id="ARBA00022679"/>
    </source>
</evidence>
<feature type="compositionally biased region" description="Polar residues" evidence="32">
    <location>
        <begin position="1394"/>
        <end position="1420"/>
    </location>
</feature>
<feature type="binding site" evidence="31">
    <location>
        <position position="1839"/>
    </location>
    <ligand>
        <name>Zn(2+)</name>
        <dbReference type="ChEBI" id="CHEBI:29105"/>
    </ligand>
</feature>
<feature type="active site" description="Proton acceptor" evidence="29">
    <location>
        <position position="1794"/>
    </location>
</feature>
<comment type="subcellular location">
    <subcellularLocation>
        <location evidence="2">Cell membrane</location>
        <topology evidence="2">Multi-pass membrane protein</topology>
    </subcellularLocation>
    <subcellularLocation>
        <location evidence="1">Nucleus</location>
    </subcellularLocation>
</comment>
<dbReference type="InterPro" id="IPR005821">
    <property type="entry name" value="Ion_trans_dom"/>
</dbReference>
<evidence type="ECO:0000256" key="32">
    <source>
        <dbReference type="SAM" id="MobiDB-lite"/>
    </source>
</evidence>
<feature type="binding site" evidence="30">
    <location>
        <position position="1675"/>
    </location>
    <ligand>
        <name>ADP</name>
        <dbReference type="ChEBI" id="CHEBI:456216"/>
    </ligand>
</feature>
<keyword evidence="7" id="KW-0597">Phosphoprotein</keyword>
<evidence type="ECO:0000256" key="5">
    <source>
        <dbReference type="ARBA" id="ARBA00022475"/>
    </source>
</evidence>
<dbReference type="GO" id="GO:0004674">
    <property type="term" value="F:protein serine/threonine kinase activity"/>
    <property type="evidence" value="ECO:0007669"/>
    <property type="project" value="UniProtKB-KW"/>
</dbReference>
<evidence type="ECO:0000256" key="6">
    <source>
        <dbReference type="ARBA" id="ARBA00022527"/>
    </source>
</evidence>
<evidence type="ECO:0000256" key="3">
    <source>
        <dbReference type="ARBA" id="ARBA00012513"/>
    </source>
</evidence>
<dbReference type="SMART" id="SM00811">
    <property type="entry name" value="Alpha_kinase"/>
    <property type="match status" value="1"/>
</dbReference>
<dbReference type="Pfam" id="PF16519">
    <property type="entry name" value="TRPM_tetra"/>
    <property type="match status" value="1"/>
</dbReference>
<accession>A0A851ZFX3</accession>
<evidence type="ECO:0000256" key="17">
    <source>
        <dbReference type="ARBA" id="ARBA00022840"/>
    </source>
</evidence>
<organism evidence="35 36">
    <name type="scientific">Calcarius ornatus</name>
    <name type="common">Chestnut-collared longspur</name>
    <dbReference type="NCBI Taxonomy" id="198940"/>
    <lineage>
        <taxon>Eukaryota</taxon>
        <taxon>Metazoa</taxon>
        <taxon>Chordata</taxon>
        <taxon>Craniata</taxon>
        <taxon>Vertebrata</taxon>
        <taxon>Euteleostomi</taxon>
        <taxon>Archelosauria</taxon>
        <taxon>Archosauria</taxon>
        <taxon>Dinosauria</taxon>
        <taxon>Saurischia</taxon>
        <taxon>Theropoda</taxon>
        <taxon>Coelurosauria</taxon>
        <taxon>Aves</taxon>
        <taxon>Neognathae</taxon>
        <taxon>Neoaves</taxon>
        <taxon>Telluraves</taxon>
        <taxon>Australaves</taxon>
        <taxon>Passeriformes</taxon>
        <taxon>Passeroidea</taxon>
        <taxon>Fringillidae</taxon>
        <taxon>Emberizinae</taxon>
        <taxon>Emberizini</taxon>
        <taxon>Calcarius</taxon>
    </lineage>
</organism>
<comment type="catalytic activity">
    <reaction evidence="26">
        <text>Ca(2+)(in) = Ca(2+)(out)</text>
        <dbReference type="Rhea" id="RHEA:29671"/>
        <dbReference type="ChEBI" id="CHEBI:29108"/>
    </reaction>
</comment>
<feature type="transmembrane region" description="Helical" evidence="33">
    <location>
        <begin position="1082"/>
        <end position="1105"/>
    </location>
</feature>
<evidence type="ECO:0000256" key="27">
    <source>
        <dbReference type="ARBA" id="ARBA00047899"/>
    </source>
</evidence>
<evidence type="ECO:0000256" key="22">
    <source>
        <dbReference type="ARBA" id="ARBA00023303"/>
    </source>
</evidence>
<evidence type="ECO:0000256" key="12">
    <source>
        <dbReference type="ARBA" id="ARBA00022723"/>
    </source>
</evidence>
<dbReference type="InterPro" id="IPR041491">
    <property type="entry name" value="TRPM_SLOG"/>
</dbReference>
<keyword evidence="19" id="KW-0406">Ion transport</keyword>
<keyword evidence="6" id="KW-0723">Serine/threonine-protein kinase</keyword>
<comment type="catalytic activity">
    <reaction evidence="28">
        <text>L-seryl-[protein] + ATP = O-phospho-L-seryl-[protein] + ADP + H(+)</text>
        <dbReference type="Rhea" id="RHEA:17989"/>
        <dbReference type="Rhea" id="RHEA-COMP:9863"/>
        <dbReference type="Rhea" id="RHEA-COMP:11604"/>
        <dbReference type="ChEBI" id="CHEBI:15378"/>
        <dbReference type="ChEBI" id="CHEBI:29999"/>
        <dbReference type="ChEBI" id="CHEBI:30616"/>
        <dbReference type="ChEBI" id="CHEBI:83421"/>
        <dbReference type="ChEBI" id="CHEBI:456216"/>
        <dbReference type="EC" id="2.7.11.1"/>
    </reaction>
</comment>
<dbReference type="Pfam" id="PF00520">
    <property type="entry name" value="Ion_trans"/>
    <property type="match status" value="1"/>
</dbReference>
<feature type="binding site" evidence="30">
    <location>
        <begin position="1821"/>
        <end position="1827"/>
    </location>
    <ligand>
        <name>ADP</name>
        <dbReference type="ChEBI" id="CHEBI:456216"/>
    </ligand>
</feature>
<keyword evidence="20 33" id="KW-0472">Membrane</keyword>
<keyword evidence="13 30" id="KW-0547">Nucleotide-binding</keyword>
<dbReference type="FunFam" id="3.30.200.20:FF:000129">
    <property type="entry name" value="Transient receptor potential cation channel, subfamily M, member 7"/>
    <property type="match status" value="1"/>
</dbReference>
<dbReference type="GO" id="GO:0055080">
    <property type="term" value="P:monoatomic cation homeostasis"/>
    <property type="evidence" value="ECO:0007669"/>
    <property type="project" value="TreeGrafter"/>
</dbReference>
<feature type="transmembrane region" description="Helical" evidence="33">
    <location>
        <begin position="923"/>
        <end position="945"/>
    </location>
</feature>
<dbReference type="Gene3D" id="1.20.5.1010">
    <property type="entry name" value="TRPM, tetramerisation domain"/>
    <property type="match status" value="1"/>
</dbReference>
<feature type="transmembrane region" description="Helical" evidence="33">
    <location>
        <begin position="957"/>
        <end position="978"/>
    </location>
</feature>
<comment type="cofactor">
    <cofactor evidence="31">
        <name>Zn(2+)</name>
        <dbReference type="ChEBI" id="CHEBI:29105"/>
    </cofactor>
    <text evidence="31">Binds 1 zinc ion per subunit.</text>
</comment>
<dbReference type="GO" id="GO:0005634">
    <property type="term" value="C:nucleus"/>
    <property type="evidence" value="ECO:0007669"/>
    <property type="project" value="UniProtKB-SubCell"/>
</dbReference>
<evidence type="ECO:0000256" key="13">
    <source>
        <dbReference type="ARBA" id="ARBA00022741"/>
    </source>
</evidence>
<dbReference type="InterPro" id="IPR011009">
    <property type="entry name" value="Kinase-like_dom_sf"/>
</dbReference>
<dbReference type="GO" id="GO:0005524">
    <property type="term" value="F:ATP binding"/>
    <property type="evidence" value="ECO:0007669"/>
    <property type="project" value="UniProtKB-KW"/>
</dbReference>
<dbReference type="InterPro" id="IPR037162">
    <property type="entry name" value="TRPM_tetra_sf"/>
</dbReference>
<protein>
    <recommendedName>
        <fullName evidence="3">non-specific serine/threonine protein kinase</fullName>
        <ecNumber evidence="3">2.7.11.1</ecNumber>
    </recommendedName>
</protein>
<dbReference type="PANTHER" id="PTHR13800">
    <property type="entry name" value="TRANSIENT RECEPTOR POTENTIAL CATION CHANNEL, SUBFAMILY M, MEMBER 6"/>
    <property type="match status" value="1"/>
</dbReference>
<dbReference type="GO" id="GO:0051262">
    <property type="term" value="P:protein tetramerization"/>
    <property type="evidence" value="ECO:0007669"/>
    <property type="project" value="InterPro"/>
</dbReference>
<feature type="region of interest" description="Disordered" evidence="32">
    <location>
        <begin position="1376"/>
        <end position="1421"/>
    </location>
</feature>
<feature type="domain" description="Alpha-type protein kinase" evidence="34">
    <location>
        <begin position="1621"/>
        <end position="1851"/>
    </location>
</feature>
<evidence type="ECO:0000256" key="2">
    <source>
        <dbReference type="ARBA" id="ARBA00004651"/>
    </source>
</evidence>
<evidence type="ECO:0000256" key="11">
    <source>
        <dbReference type="ARBA" id="ARBA00022692"/>
    </source>
</evidence>
<feature type="binding site" evidence="31">
    <location>
        <position position="1837"/>
    </location>
    <ligand>
        <name>Zn(2+)</name>
        <dbReference type="ChEBI" id="CHEBI:29105"/>
    </ligand>
</feature>
<keyword evidence="12 31" id="KW-0479">Metal-binding</keyword>
<keyword evidence="8" id="KW-0109">Calcium transport</keyword>
<keyword evidence="16" id="KW-0106">Calcium</keyword>
<evidence type="ECO:0000256" key="21">
    <source>
        <dbReference type="ARBA" id="ARBA00023242"/>
    </source>
</evidence>
<evidence type="ECO:0000256" key="16">
    <source>
        <dbReference type="ARBA" id="ARBA00022837"/>
    </source>
</evidence>
<sequence length="1892" mass="215175">QSQKSWIENTFTKRECVYIIPSSKDPHRCLPGCQICQQLVRCCCGRLVRQHACFTASLAMKYSDVKLGENYNQDIEEWSVEKHTEQTSTDAYGVINFQGGSHSYRAKYVRLSYDTKPEAILQLMLKEWQMELPKLVISVHGGMQKFELHPRIKQLLGKGLIKAAVTTGAWIITGGVNTGVAKHVGDALREHASRSSRKICTIGIAPWGVIENRNDLVGRDVVAPYQTLLNPLSKLNVLNNLHSHFILVDDGTVGKYGAEVKLRRELEKTINLQRIHARIGQGVPVVALVFEGGPNVILTVLDFLQESPPVPVVVCEGTGRAADILAYVHKQTEEGGNVPEGAEPEIISTIKKTFNFGQSEAVHLFQTLLECMKKKELITVFHIGSDEHQDIDVAILTALLKGTNASAFDQLVLTLAWDRVDIAKNHVFVYGQQWLVGSLEQAMLDALVMDRVAFVKLLIENGVSMHKFLTIPRLEELYNTKQGPTNPTLFHLVRDVKQGNLPPGYKINLIDVGLVIEYLMGGTYRCTYTRKRFRAIYNSLSGSNRRSGRNPSSTTPQMCKSHESFGNRADKKEKMRHNHFIKTAQPYKPKIDTGAEEGKKKRTKDEIVDIDDPETRRFAYPLNELLLWAVLMKRQKMALFFWQHGEESMAKALVACKVYRSMAYEAKQSDLVDDTSEELKQYSNEFGQLAVELLEQSFRQDETMAMKLLTYELKNWSNSTCLKLAVSSRLRPFVAHTCTQMLLSDMWMGRLNMRKNSWYKVILSILLPPAILLLEYKTKAEMSHIPQSQDAHQMAMDDSENNFQTAADEIPMEVFKEVRILDSTFEKHDMETPAKPKRLPITQKFYAFYHAPIVKFWFNTLAYLGFLMLYTFVVLVKMEELPSVQEWIVIAYIFTSAIEKIREIFMSEAGKINQKIKVWFSDYFNISDTVAIVTFFIGFALRFGAKGNFGENTYRENYIFVAGRITYCLNIIFWYVRLLDFLAVNQQAGPYVMMIGKMVANMFYIVVIMALVLLSFGVPRKAILYPDEAPSWTLARDIVFHPYWMIFGEVYAYEIDVCANNSDEKVAHLCGPGTWLTPFLQAVYLFVQYIIMVNLLIAFFNNVYLQVKAISNIVWKYQRYHFIMAYHEKPVLPPPLIILSHMASLFCCICKRRKTDKASDGPKLFLTEEDQKKLHDFEELCVEMYFNEKDDKFHSGSEERIRVTFERVEQMCIQIKEVGDRVNYIKRSLQSLDSQIGHLQDLSALTVDTLKTLTAQKASEASKVHNEITRELSISKHLAQNLIEDGSLRSSVWKKHSIGNVFGSFPQGGLESNNALLCNISIRDDKEVQHKTIGQELALAPRREEKNFQEAGSSGSALFSNAVSPPELRQRIQAAEISKSTSKSKKLGNSSNSMPHVTSPTTKFFVSTPSRPSCKSQLDSSAKHEETVFSKATEGDNNVEFGAFVGHRDSMDLQRFKEAASKMRERSADIEEQQEDFKKAILEGIETSRLQGLQTDSDLQQSSSCGGFTDPLTAHSEQLYSKSRRASSEDTQQVDSKAALLTDWLQGRPSNSKYLFFFFFLLNLFSGIASPFKPIMDINYYYSAVERNNLMRLSQSIPFTPVPPRGEPVTVYRLEESSPSILNNSMSSWSQLGLCAKIEFLSKEEMGGGLRRALKVVCTWSEYDILKSGHLYIIKSFLPEVVNTWSSIYKEDTVLHLCLREIQQQRAAQKLTFAFNQMKPKSIPYSPRFLEVFLLYCHSAGQWFAVEECMTGEFRKYNNNNGDEIIPTNMLEEVMLAFSHWTYEYTRGELLVLDLQGVGENLTDPSVIKAGEKRSYDMVFGPANLGEDAIKNFRAKHHCNSCCRKLKLPDLKRNDYTPDKIIFPQDDAPELTIQPGSCTKDSDPANSIRLML</sequence>
<feature type="binding site" evidence="30">
    <location>
        <position position="1796"/>
    </location>
    <ligand>
        <name>ADP</name>
        <dbReference type="ChEBI" id="CHEBI:456216"/>
    </ligand>
</feature>
<feature type="transmembrane region" description="Helical" evidence="33">
    <location>
        <begin position="999"/>
        <end position="1018"/>
    </location>
</feature>
<evidence type="ECO:0000256" key="14">
    <source>
        <dbReference type="ARBA" id="ARBA00022777"/>
    </source>
</evidence>
<dbReference type="FunFam" id="3.20.200.10:FF:000001">
    <property type="entry name" value="Transient receptor potential cation channel, subfamily M, member 7"/>
    <property type="match status" value="1"/>
</dbReference>
<keyword evidence="18 33" id="KW-1133">Transmembrane helix</keyword>
<feature type="binding site" evidence="30">
    <location>
        <position position="1804"/>
    </location>
    <ligand>
        <name>ADP</name>
        <dbReference type="ChEBI" id="CHEBI:456216"/>
    </ligand>
</feature>
<evidence type="ECO:0000256" key="9">
    <source>
        <dbReference type="ARBA" id="ARBA00022673"/>
    </source>
</evidence>
<dbReference type="Gene3D" id="3.20.200.10">
    <property type="entry name" value="MHCK/EF2 kinase"/>
    <property type="match status" value="1"/>
</dbReference>
<evidence type="ECO:0000256" key="31">
    <source>
        <dbReference type="PIRSR" id="PIRSR629601-3"/>
    </source>
</evidence>
<feature type="binding site" evidence="30">
    <location>
        <position position="1651"/>
    </location>
    <ligand>
        <name>ADP</name>
        <dbReference type="ChEBI" id="CHEBI:456216"/>
    </ligand>
</feature>
<reference evidence="35" key="1">
    <citation type="submission" date="2019-09" db="EMBL/GenBank/DDBJ databases">
        <title>Bird 10,000 Genomes (B10K) Project - Family phase.</title>
        <authorList>
            <person name="Zhang G."/>
        </authorList>
    </citation>
    <scope>NUCLEOTIDE SEQUENCE</scope>
    <source>
        <strain evidence="35">B10K-DU-015-28</strain>
        <tissue evidence="35">Muscle</tissue>
    </source>
</reference>
<evidence type="ECO:0000256" key="7">
    <source>
        <dbReference type="ARBA" id="ARBA00022553"/>
    </source>
</evidence>
<evidence type="ECO:0000256" key="1">
    <source>
        <dbReference type="ARBA" id="ARBA00004123"/>
    </source>
</evidence>
<feature type="binding site" evidence="30">
    <location>
        <position position="1747"/>
    </location>
    <ligand>
        <name>ADP</name>
        <dbReference type="ChEBI" id="CHEBI:456216"/>
    </ligand>
</feature>
<dbReference type="PANTHER" id="PTHR13800:SF8">
    <property type="entry name" value="TRANSIENT RECEPTOR POTENTIAL CATION CHANNEL SUBFAMILY M MEMBER 7"/>
    <property type="match status" value="1"/>
</dbReference>
<evidence type="ECO:0000256" key="8">
    <source>
        <dbReference type="ARBA" id="ARBA00022568"/>
    </source>
</evidence>
<dbReference type="Pfam" id="PF02816">
    <property type="entry name" value="Alpha_kinase"/>
    <property type="match status" value="1"/>
</dbReference>
<evidence type="ECO:0000256" key="26">
    <source>
        <dbReference type="ARBA" id="ARBA00036634"/>
    </source>
</evidence>
<dbReference type="GO" id="GO:0005886">
    <property type="term" value="C:plasma membrane"/>
    <property type="evidence" value="ECO:0007669"/>
    <property type="project" value="UniProtKB-SubCell"/>
</dbReference>
<dbReference type="EC" id="2.7.11.1" evidence="3"/>
<dbReference type="InterPro" id="IPR004166">
    <property type="entry name" value="a-kinase_dom"/>
</dbReference>
<feature type="compositionally biased region" description="Basic and acidic residues" evidence="32">
    <location>
        <begin position="560"/>
        <end position="573"/>
    </location>
</feature>
<evidence type="ECO:0000256" key="23">
    <source>
        <dbReference type="ARBA" id="ARBA00025760"/>
    </source>
</evidence>
<keyword evidence="14" id="KW-0418">Kinase</keyword>
<keyword evidence="9" id="KW-0107">Calcium channel</keyword>
<feature type="binding site" evidence="31">
    <location>
        <position position="1843"/>
    </location>
    <ligand>
        <name>Zn(2+)</name>
        <dbReference type="ChEBI" id="CHEBI:29105"/>
    </ligand>
</feature>
<comment type="catalytic activity">
    <reaction evidence="24">
        <text>Mg(2+)(in) = Mg(2+)(out)</text>
        <dbReference type="Rhea" id="RHEA:29827"/>
        <dbReference type="ChEBI" id="CHEBI:18420"/>
    </reaction>
</comment>
<feature type="non-terminal residue" evidence="35">
    <location>
        <position position="1"/>
    </location>
</feature>
<evidence type="ECO:0000313" key="36">
    <source>
        <dbReference type="Proteomes" id="UP000603627"/>
    </source>
</evidence>
<feature type="compositionally biased region" description="Low complexity" evidence="32">
    <location>
        <begin position="541"/>
        <end position="556"/>
    </location>
</feature>
<dbReference type="EMBL" id="WBNL01000044">
    <property type="protein sequence ID" value="NXE60227.1"/>
    <property type="molecule type" value="Genomic_DNA"/>
</dbReference>
<evidence type="ECO:0000256" key="33">
    <source>
        <dbReference type="SAM" id="Phobius"/>
    </source>
</evidence>
<feature type="transmembrane region" description="Helical" evidence="33">
    <location>
        <begin position="856"/>
        <end position="878"/>
    </location>
</feature>
<gene>
    <name evidence="35" type="primary">Trpm7</name>
    <name evidence="35" type="ORF">CALORN_R10199</name>
</gene>
<keyword evidence="10" id="KW-0808">Transferase</keyword>
<dbReference type="InterPro" id="IPR032415">
    <property type="entry name" value="TRPM_tetra"/>
</dbReference>
<evidence type="ECO:0000256" key="28">
    <source>
        <dbReference type="ARBA" id="ARBA00048679"/>
    </source>
</evidence>
<evidence type="ECO:0000313" key="35">
    <source>
        <dbReference type="EMBL" id="NXE60227.1"/>
    </source>
</evidence>
<dbReference type="Proteomes" id="UP000603627">
    <property type="component" value="Unassembled WGS sequence"/>
</dbReference>
<evidence type="ECO:0000256" key="20">
    <source>
        <dbReference type="ARBA" id="ARBA00023136"/>
    </source>
</evidence>
<comment type="catalytic activity">
    <reaction evidence="27">
        <text>L-threonyl-[protein] + ATP = O-phospho-L-threonyl-[protein] + ADP + H(+)</text>
        <dbReference type="Rhea" id="RHEA:46608"/>
        <dbReference type="Rhea" id="RHEA-COMP:11060"/>
        <dbReference type="Rhea" id="RHEA-COMP:11605"/>
        <dbReference type="ChEBI" id="CHEBI:15378"/>
        <dbReference type="ChEBI" id="CHEBI:30013"/>
        <dbReference type="ChEBI" id="CHEBI:30616"/>
        <dbReference type="ChEBI" id="CHEBI:61977"/>
        <dbReference type="ChEBI" id="CHEBI:456216"/>
        <dbReference type="EC" id="2.7.11.1"/>
    </reaction>
</comment>
<comment type="similarity">
    <text evidence="23">In the C-terminal section; belongs to the protein kinase superfamily. Alpha-type protein kinase family. ALPK subfamily.</text>
</comment>